<dbReference type="Proteomes" id="UP001152795">
    <property type="component" value="Unassembled WGS sequence"/>
</dbReference>
<name>A0A6S7KBP6_PARCT</name>
<evidence type="ECO:0000313" key="1">
    <source>
        <dbReference type="EMBL" id="CAB4025593.1"/>
    </source>
</evidence>
<reference evidence="1" key="1">
    <citation type="submission" date="2020-04" db="EMBL/GenBank/DDBJ databases">
        <authorList>
            <person name="Alioto T."/>
            <person name="Alioto T."/>
            <person name="Gomez Garrido J."/>
        </authorList>
    </citation>
    <scope>NUCLEOTIDE SEQUENCE</scope>
    <source>
        <strain evidence="1">A484AB</strain>
    </source>
</reference>
<dbReference type="InterPro" id="IPR043502">
    <property type="entry name" value="DNA/RNA_pol_sf"/>
</dbReference>
<gene>
    <name evidence="1" type="ORF">PACLA_8A018170</name>
</gene>
<feature type="non-terminal residue" evidence="1">
    <location>
        <position position="1"/>
    </location>
</feature>
<proteinExistence type="predicted"/>
<comment type="caution">
    <text evidence="1">The sequence shown here is derived from an EMBL/GenBank/DDBJ whole genome shotgun (WGS) entry which is preliminary data.</text>
</comment>
<sequence length="103" mass="11683">KVAEQLLNEQADAFAQSDDDVGSIPNLQLKIHLNDKTPVQKNYVAVPRPLYPEVKAYVEDLLNRKFIRRSNSSYTVPLKWAFEIRIKVYDCASTIASSTENQG</sequence>
<dbReference type="OrthoDB" id="5990438at2759"/>
<dbReference type="SUPFAM" id="SSF56672">
    <property type="entry name" value="DNA/RNA polymerases"/>
    <property type="match status" value="1"/>
</dbReference>
<keyword evidence="2" id="KW-1185">Reference proteome</keyword>
<dbReference type="AlphaFoldDB" id="A0A6S7KBP6"/>
<dbReference type="EMBL" id="CACRXK020013694">
    <property type="protein sequence ID" value="CAB4025593.1"/>
    <property type="molecule type" value="Genomic_DNA"/>
</dbReference>
<accession>A0A6S7KBP6</accession>
<organism evidence="1 2">
    <name type="scientific">Paramuricea clavata</name>
    <name type="common">Red gorgonian</name>
    <name type="synonym">Violescent sea-whip</name>
    <dbReference type="NCBI Taxonomy" id="317549"/>
    <lineage>
        <taxon>Eukaryota</taxon>
        <taxon>Metazoa</taxon>
        <taxon>Cnidaria</taxon>
        <taxon>Anthozoa</taxon>
        <taxon>Octocorallia</taxon>
        <taxon>Malacalcyonacea</taxon>
        <taxon>Plexauridae</taxon>
        <taxon>Paramuricea</taxon>
    </lineage>
</organism>
<protein>
    <submittedName>
        <fullName evidence="1">Uncharacterized protein</fullName>
    </submittedName>
</protein>
<evidence type="ECO:0000313" key="2">
    <source>
        <dbReference type="Proteomes" id="UP001152795"/>
    </source>
</evidence>